<comment type="similarity">
    <text evidence="2">Belongs to the alpha/beta interferon family.</text>
</comment>
<keyword evidence="5 8" id="KW-0732">Signal</keyword>
<dbReference type="SUPFAM" id="SSF47266">
    <property type="entry name" value="4-helical cytokines"/>
    <property type="match status" value="1"/>
</dbReference>
<dbReference type="InterPro" id="IPR000471">
    <property type="entry name" value="Interferon_alpha/beta/delta"/>
</dbReference>
<evidence type="ECO:0000256" key="2">
    <source>
        <dbReference type="ARBA" id="ARBA00011033"/>
    </source>
</evidence>
<dbReference type="Proteomes" id="UP000335636">
    <property type="component" value="Unassembled WGS sequence"/>
</dbReference>
<organism evidence="9 10">
    <name type="scientific">Marmota monax</name>
    <name type="common">Woodchuck</name>
    <dbReference type="NCBI Taxonomy" id="9995"/>
    <lineage>
        <taxon>Eukaryota</taxon>
        <taxon>Metazoa</taxon>
        <taxon>Chordata</taxon>
        <taxon>Craniata</taxon>
        <taxon>Vertebrata</taxon>
        <taxon>Euteleostomi</taxon>
        <taxon>Mammalia</taxon>
        <taxon>Eutheria</taxon>
        <taxon>Euarchontoglires</taxon>
        <taxon>Glires</taxon>
        <taxon>Rodentia</taxon>
        <taxon>Sciuromorpha</taxon>
        <taxon>Sciuridae</taxon>
        <taxon>Xerinae</taxon>
        <taxon>Marmotini</taxon>
        <taxon>Marmota</taxon>
    </lineage>
</organism>
<dbReference type="GO" id="GO:0005125">
    <property type="term" value="F:cytokine activity"/>
    <property type="evidence" value="ECO:0007669"/>
    <property type="project" value="UniProtKB-KW"/>
</dbReference>
<proteinExistence type="inferred from homology"/>
<evidence type="ECO:0000256" key="7">
    <source>
        <dbReference type="ARBA" id="ARBA00023157"/>
    </source>
</evidence>
<dbReference type="Gene3D" id="1.20.1250.10">
    <property type="match status" value="1"/>
</dbReference>
<evidence type="ECO:0000256" key="1">
    <source>
        <dbReference type="ARBA" id="ARBA00004613"/>
    </source>
</evidence>
<keyword evidence="10" id="KW-1185">Reference proteome</keyword>
<dbReference type="PANTHER" id="PTHR11691">
    <property type="entry name" value="TYPE I INTERFERON"/>
    <property type="match status" value="1"/>
</dbReference>
<dbReference type="GO" id="GO:0051607">
    <property type="term" value="P:defense response to virus"/>
    <property type="evidence" value="ECO:0007669"/>
    <property type="project" value="UniProtKB-KW"/>
</dbReference>
<accession>A0A5E4D645</accession>
<evidence type="ECO:0000313" key="10">
    <source>
        <dbReference type="Proteomes" id="UP000335636"/>
    </source>
</evidence>
<dbReference type="GO" id="GO:0005615">
    <property type="term" value="C:extracellular space"/>
    <property type="evidence" value="ECO:0007669"/>
    <property type="project" value="UniProtKB-KW"/>
</dbReference>
<comment type="subcellular location">
    <subcellularLocation>
        <location evidence="1">Secreted</location>
    </subcellularLocation>
</comment>
<keyword evidence="3" id="KW-0202">Cytokine</keyword>
<evidence type="ECO:0000256" key="5">
    <source>
        <dbReference type="ARBA" id="ARBA00022729"/>
    </source>
</evidence>
<dbReference type="InterPro" id="IPR009079">
    <property type="entry name" value="4_helix_cytokine-like_core"/>
</dbReference>
<dbReference type="Pfam" id="PF00143">
    <property type="entry name" value="Interferon"/>
    <property type="match status" value="1"/>
</dbReference>
<dbReference type="EMBL" id="CABDUW010003599">
    <property type="protein sequence ID" value="VTJ89488.1"/>
    <property type="molecule type" value="Genomic_DNA"/>
</dbReference>
<evidence type="ECO:0000313" key="9">
    <source>
        <dbReference type="EMBL" id="VTJ89488.1"/>
    </source>
</evidence>
<dbReference type="AlphaFoldDB" id="A0A5E4D645"/>
<dbReference type="GO" id="GO:0005126">
    <property type="term" value="F:cytokine receptor binding"/>
    <property type="evidence" value="ECO:0007669"/>
    <property type="project" value="InterPro"/>
</dbReference>
<name>A0A5E4D645_MARMO</name>
<reference evidence="9" key="1">
    <citation type="submission" date="2019-04" db="EMBL/GenBank/DDBJ databases">
        <authorList>
            <person name="Alioto T."/>
            <person name="Alioto T."/>
        </authorList>
    </citation>
    <scope>NUCLEOTIDE SEQUENCE [LARGE SCALE GENOMIC DNA]</scope>
</reference>
<protein>
    <submittedName>
        <fullName evidence="9">Uncharacterized protein</fullName>
    </submittedName>
</protein>
<feature type="signal peptide" evidence="8">
    <location>
        <begin position="1"/>
        <end position="23"/>
    </location>
</feature>
<evidence type="ECO:0000256" key="4">
    <source>
        <dbReference type="ARBA" id="ARBA00022525"/>
    </source>
</evidence>
<evidence type="ECO:0000256" key="6">
    <source>
        <dbReference type="ARBA" id="ARBA00023118"/>
    </source>
</evidence>
<keyword evidence="4" id="KW-0964">Secreted</keyword>
<keyword evidence="7" id="KW-1015">Disulfide bond</keyword>
<evidence type="ECO:0000256" key="3">
    <source>
        <dbReference type="ARBA" id="ARBA00022514"/>
    </source>
</evidence>
<sequence length="95" mass="10646">MALPLPFLLALVVLSRKNTCSLGYDLPQIHNLGLETPEKNEGGSLTLLKNMRRIPIFSCLNYIKDFAFPQEQLEGEQVQKAQAIAIANSIYFPLQ</sequence>
<feature type="chain" id="PRO_5022751861" evidence="8">
    <location>
        <begin position="24"/>
        <end position="95"/>
    </location>
</feature>
<keyword evidence="6" id="KW-0051">Antiviral defense</keyword>
<evidence type="ECO:0000256" key="8">
    <source>
        <dbReference type="SAM" id="SignalP"/>
    </source>
</evidence>
<dbReference type="PANTHER" id="PTHR11691:SF60">
    <property type="entry name" value="INTERFERON ALPHA-5"/>
    <property type="match status" value="1"/>
</dbReference>
<gene>
    <name evidence="9" type="ORF">MONAX_5E025191</name>
</gene>
<comment type="caution">
    <text evidence="9">The sequence shown here is derived from an EMBL/GenBank/DDBJ whole genome shotgun (WGS) entry which is preliminary data.</text>
</comment>